<keyword evidence="5" id="KW-0201">Cytochrome c-type biogenesis</keyword>
<keyword evidence="7" id="KW-0812">Transmembrane</keyword>
<dbReference type="GO" id="GO:0005886">
    <property type="term" value="C:plasma membrane"/>
    <property type="evidence" value="ECO:0007669"/>
    <property type="project" value="TreeGrafter"/>
</dbReference>
<feature type="chain" id="PRO_5011020942" description="Cytochrome c-type biogenesis protein" evidence="7">
    <location>
        <begin position="20"/>
        <end position="159"/>
    </location>
</feature>
<dbReference type="GO" id="GO:0046872">
    <property type="term" value="F:metal ion binding"/>
    <property type="evidence" value="ECO:0007669"/>
    <property type="project" value="UniProtKB-KW"/>
</dbReference>
<dbReference type="PANTHER" id="PTHR47870:SF1">
    <property type="entry name" value="CYTOCHROME C-TYPE BIOGENESIS PROTEIN CCMH"/>
    <property type="match status" value="1"/>
</dbReference>
<name>A0A072N4Q7_9GAMM</name>
<evidence type="ECO:0000259" key="8">
    <source>
        <dbReference type="Pfam" id="PF03918"/>
    </source>
</evidence>
<dbReference type="InterPro" id="IPR051263">
    <property type="entry name" value="C-type_cytochrome_biogenesis"/>
</dbReference>
<evidence type="ECO:0000313" key="9">
    <source>
        <dbReference type="EMBL" id="KEF31968.1"/>
    </source>
</evidence>
<evidence type="ECO:0000256" key="3">
    <source>
        <dbReference type="ARBA" id="ARBA00022723"/>
    </source>
</evidence>
<protein>
    <recommendedName>
        <fullName evidence="7">Cytochrome c-type biogenesis protein</fullName>
    </recommendedName>
</protein>
<reference evidence="9 10" key="1">
    <citation type="submission" date="2012-12" db="EMBL/GenBank/DDBJ databases">
        <title>Genome assembly of Marinobacter sp. AK21.</title>
        <authorList>
            <person name="Khatri I."/>
            <person name="Kumar R."/>
            <person name="Vaidya B."/>
            <person name="Subramanian S."/>
            <person name="Pinnaka A."/>
        </authorList>
    </citation>
    <scope>NUCLEOTIDE SEQUENCE [LARGE SCALE GENOMIC DNA]</scope>
    <source>
        <strain evidence="9 10">AK21</strain>
    </source>
</reference>
<comment type="function">
    <text evidence="7">Possible subunit of a heme lyase.</text>
</comment>
<dbReference type="Pfam" id="PF03918">
    <property type="entry name" value="CcmH"/>
    <property type="match status" value="1"/>
</dbReference>
<gene>
    <name evidence="9" type="ORF">D777_00602</name>
</gene>
<dbReference type="InterPro" id="IPR005616">
    <property type="entry name" value="CcmH/CycL/Ccl2/NrfF_N"/>
</dbReference>
<keyword evidence="7" id="KW-1133">Transmembrane helix</keyword>
<dbReference type="OrthoDB" id="9804975at2"/>
<proteinExistence type="inferred from homology"/>
<dbReference type="InterPro" id="IPR038297">
    <property type="entry name" value="CcmH/CycL/NrfF/Ccl2_sf"/>
</dbReference>
<evidence type="ECO:0000256" key="6">
    <source>
        <dbReference type="ARBA" id="ARBA00023004"/>
    </source>
</evidence>
<dbReference type="PANTHER" id="PTHR47870">
    <property type="entry name" value="CYTOCHROME C-TYPE BIOGENESIS PROTEIN CCMH"/>
    <property type="match status" value="1"/>
</dbReference>
<keyword evidence="4 7" id="KW-0732">Signal</keyword>
<dbReference type="FunFam" id="1.10.8.640:FF:000001">
    <property type="entry name" value="Cytochrome c-type biogenesis protein"/>
    <property type="match status" value="1"/>
</dbReference>
<evidence type="ECO:0000256" key="4">
    <source>
        <dbReference type="ARBA" id="ARBA00022729"/>
    </source>
</evidence>
<feature type="signal peptide" evidence="7">
    <location>
        <begin position="1"/>
        <end position="19"/>
    </location>
</feature>
<feature type="transmembrane region" description="Helical" evidence="7">
    <location>
        <begin position="104"/>
        <end position="126"/>
    </location>
</feature>
<dbReference type="EMBL" id="ANIE01000003">
    <property type="protein sequence ID" value="KEF31968.1"/>
    <property type="molecule type" value="Genomic_DNA"/>
</dbReference>
<evidence type="ECO:0000256" key="7">
    <source>
        <dbReference type="RuleBase" id="RU364112"/>
    </source>
</evidence>
<dbReference type="Proteomes" id="UP000035057">
    <property type="component" value="Unassembled WGS sequence"/>
</dbReference>
<dbReference type="RefSeq" id="WP_036128348.1">
    <property type="nucleotide sequence ID" value="NZ_ANIE01000003.1"/>
</dbReference>
<evidence type="ECO:0000256" key="1">
    <source>
        <dbReference type="ARBA" id="ARBA00010342"/>
    </source>
</evidence>
<keyword evidence="2 7" id="KW-0349">Heme</keyword>
<keyword evidence="6 7" id="KW-0408">Iron</keyword>
<keyword evidence="7" id="KW-0472">Membrane</keyword>
<dbReference type="AlphaFoldDB" id="A0A072N4Q7"/>
<dbReference type="Gene3D" id="1.10.8.640">
    <property type="entry name" value="Cytochrome C biogenesis protein"/>
    <property type="match status" value="1"/>
</dbReference>
<comment type="caution">
    <text evidence="9">The sequence shown here is derived from an EMBL/GenBank/DDBJ whole genome shotgun (WGS) entry which is preliminary data.</text>
</comment>
<evidence type="ECO:0000256" key="5">
    <source>
        <dbReference type="ARBA" id="ARBA00022748"/>
    </source>
</evidence>
<evidence type="ECO:0000313" key="10">
    <source>
        <dbReference type="Proteomes" id="UP000035057"/>
    </source>
</evidence>
<evidence type="ECO:0000256" key="2">
    <source>
        <dbReference type="ARBA" id="ARBA00022617"/>
    </source>
</evidence>
<keyword evidence="9" id="KW-0456">Lyase</keyword>
<feature type="domain" description="CcmH/CycL/Ccl2/NrfF N-terminal" evidence="8">
    <location>
        <begin position="11"/>
        <end position="150"/>
    </location>
</feature>
<organism evidence="9 10">
    <name type="scientific">Marinobacter nitratireducens</name>
    <dbReference type="NCBI Taxonomy" id="1137280"/>
    <lineage>
        <taxon>Bacteria</taxon>
        <taxon>Pseudomonadati</taxon>
        <taxon>Pseudomonadota</taxon>
        <taxon>Gammaproteobacteria</taxon>
        <taxon>Pseudomonadales</taxon>
        <taxon>Marinobacteraceae</taxon>
        <taxon>Marinobacter</taxon>
    </lineage>
</organism>
<keyword evidence="3 7" id="KW-0479">Metal-binding</keyword>
<dbReference type="GO" id="GO:0016829">
    <property type="term" value="F:lyase activity"/>
    <property type="evidence" value="ECO:0007669"/>
    <property type="project" value="UniProtKB-KW"/>
</dbReference>
<dbReference type="GO" id="GO:0017004">
    <property type="term" value="P:cytochrome complex assembly"/>
    <property type="evidence" value="ECO:0007669"/>
    <property type="project" value="UniProtKB-KW"/>
</dbReference>
<sequence length="159" mass="17978">MLRALLAIGLVIVSTLSLAEVTDVYDFDSPQQEEQFQTMIEELRCPKCQNQNIADSHAPIAKDMRNEAYRMMQGGASRDEVVDALVDRFGEFILYKPAVEKRTFLLWATPVIAVFVGLLAVIGVVIRSRRNARSITELTPDEKARAEEFLADMEQEKRS</sequence>
<accession>A0A072N4Q7</accession>
<dbReference type="PATRIC" id="fig|1137280.3.peg.418"/>
<dbReference type="STRING" id="1137280.D777_00602"/>
<dbReference type="CDD" id="cd16378">
    <property type="entry name" value="CcmH_N"/>
    <property type="match status" value="1"/>
</dbReference>
<comment type="similarity">
    <text evidence="1 7">Belongs to the CcmH/CycL/Ccl2/NrfF family.</text>
</comment>
<keyword evidence="10" id="KW-1185">Reference proteome</keyword>